<evidence type="ECO:0000256" key="2">
    <source>
        <dbReference type="ARBA" id="ARBA00008335"/>
    </source>
</evidence>
<evidence type="ECO:0000256" key="4">
    <source>
        <dbReference type="ARBA" id="ARBA00022692"/>
    </source>
</evidence>
<dbReference type="InterPro" id="IPR052187">
    <property type="entry name" value="MFSD1"/>
</dbReference>
<evidence type="ECO:0000256" key="21">
    <source>
        <dbReference type="ARBA" id="ARBA00044985"/>
    </source>
</evidence>
<dbReference type="InterPro" id="IPR020846">
    <property type="entry name" value="MFS_dom"/>
</dbReference>
<proteinExistence type="inferred from homology"/>
<keyword evidence="6 25" id="KW-0472">Membrane</keyword>
<keyword evidence="5 25" id="KW-1133">Transmembrane helix</keyword>
<feature type="transmembrane region" description="Helical" evidence="25">
    <location>
        <begin position="269"/>
        <end position="288"/>
    </location>
</feature>
<evidence type="ECO:0000256" key="10">
    <source>
        <dbReference type="ARBA" id="ARBA00044881"/>
    </source>
</evidence>
<reference key="1">
    <citation type="journal article" date="2011" name="Mol. Biol. Evol.">
        <title>Unity in variety -- the pan-genome of the Chlamydiae.</title>
        <authorList>
            <person name="Collingro A."/>
            <person name="Tischler P."/>
            <person name="Weinmaier T."/>
            <person name="Penz T."/>
            <person name="Heinz E."/>
            <person name="Brunham R.C."/>
            <person name="Read T.D."/>
            <person name="Bavoil P.M."/>
            <person name="Sachse K."/>
            <person name="Kahane S."/>
            <person name="Friedman M.G."/>
            <person name="Rattei T."/>
            <person name="Myers G.S.A."/>
            <person name="Horn M."/>
        </authorList>
    </citation>
    <scope>NUCLEOTIDE SEQUENCE</scope>
    <source>
        <strain>Z</strain>
    </source>
</reference>
<evidence type="ECO:0000256" key="22">
    <source>
        <dbReference type="ARBA" id="ARBA00045018"/>
    </source>
</evidence>
<comment type="catalytic activity">
    <reaction evidence="14">
        <text>L-aspartyl-L-lysine(out) = L-aspartyl-L-lysine(in)</text>
        <dbReference type="Rhea" id="RHEA:79411"/>
        <dbReference type="ChEBI" id="CHEBI:229953"/>
    </reaction>
</comment>
<evidence type="ECO:0000256" key="6">
    <source>
        <dbReference type="ARBA" id="ARBA00023136"/>
    </source>
</evidence>
<comment type="catalytic activity">
    <reaction evidence="10">
        <text>L-alpha-aminoacyl-L-arginine(out) = L-alpha-aminoacyl-L-arginine(in)</text>
        <dbReference type="Rhea" id="RHEA:79367"/>
        <dbReference type="ChEBI" id="CHEBI:229968"/>
    </reaction>
</comment>
<comment type="catalytic activity">
    <reaction evidence="9">
        <text>L-histidyl-glycine(out) = L-histidyl-glycine(in)</text>
        <dbReference type="Rhea" id="RHEA:79395"/>
        <dbReference type="ChEBI" id="CHEBI:229957"/>
    </reaction>
</comment>
<keyword evidence="28" id="KW-1185">Reference proteome</keyword>
<keyword evidence="4 25" id="KW-0812">Transmembrane</keyword>
<evidence type="ECO:0000313" key="27">
    <source>
        <dbReference type="EMBL" id="CCB89414.1"/>
    </source>
</evidence>
<evidence type="ECO:0000256" key="7">
    <source>
        <dbReference type="ARBA" id="ARBA00023228"/>
    </source>
</evidence>
<accession>F8L998</accession>
<evidence type="ECO:0000256" key="23">
    <source>
        <dbReference type="ARBA" id="ARBA00045709"/>
    </source>
</evidence>
<dbReference type="PANTHER" id="PTHR23512">
    <property type="entry name" value="MAJOR FACILITATOR SUPERFAMILY DOMAIN-CONTAINING PROTEIN 1"/>
    <property type="match status" value="1"/>
</dbReference>
<comment type="subunit">
    <text evidence="24">Homodimer. Interacts with lysosomal protein GLMP (via lumenal domain); the interaction starts while both proteins are still in the endoplasmic reticulum and is required for stabilization of MFSD1 in lysosomes but has no direct effect on its targeting to lysosomes or transporter activity.</text>
</comment>
<dbReference type="HOGENOM" id="CLU_001265_62_1_0"/>
<dbReference type="Proteomes" id="UP000000496">
    <property type="component" value="Chromosome gsn.131"/>
</dbReference>
<comment type="similarity">
    <text evidence="2">Belongs to the major facilitator superfamily.</text>
</comment>
<comment type="catalytic activity">
    <reaction evidence="18">
        <text>L-histidyl-L-alpha-amino acid(out) = L-histidyl-L-alpha-amino acid(in)</text>
        <dbReference type="Rhea" id="RHEA:79379"/>
        <dbReference type="ChEBI" id="CHEBI:229964"/>
    </reaction>
</comment>
<dbReference type="InterPro" id="IPR036259">
    <property type="entry name" value="MFS_trans_sf"/>
</dbReference>
<keyword evidence="3" id="KW-0813">Transport</keyword>
<feature type="transmembrane region" description="Helical" evidence="25">
    <location>
        <begin position="176"/>
        <end position="195"/>
    </location>
</feature>
<evidence type="ECO:0000256" key="17">
    <source>
        <dbReference type="ARBA" id="ARBA00044903"/>
    </source>
</evidence>
<feature type="transmembrane region" description="Helical" evidence="25">
    <location>
        <begin position="61"/>
        <end position="80"/>
    </location>
</feature>
<organism evidence="27 28">
    <name type="scientific">Simkania negevensis (strain ATCC VR-1471 / DSM 27360 / Z)</name>
    <dbReference type="NCBI Taxonomy" id="331113"/>
    <lineage>
        <taxon>Bacteria</taxon>
        <taxon>Pseudomonadati</taxon>
        <taxon>Chlamydiota</taxon>
        <taxon>Chlamydiia</taxon>
        <taxon>Parachlamydiales</taxon>
        <taxon>Simkaniaceae</taxon>
        <taxon>Simkania</taxon>
    </lineage>
</organism>
<comment type="catalytic activity">
    <reaction evidence="12">
        <text>L-lysyl-L-alpha-amino acid(out) = L-lysyl-L-alpha-amino acid(in)</text>
        <dbReference type="Rhea" id="RHEA:79387"/>
        <dbReference type="ChEBI" id="CHEBI:229965"/>
    </reaction>
</comment>
<dbReference type="SUPFAM" id="SSF103473">
    <property type="entry name" value="MFS general substrate transporter"/>
    <property type="match status" value="1"/>
</dbReference>
<evidence type="ECO:0000256" key="20">
    <source>
        <dbReference type="ARBA" id="ARBA00044924"/>
    </source>
</evidence>
<comment type="catalytic activity">
    <reaction evidence="8">
        <text>L-lysyl-L-alanine(out) = L-lysyl-L-alanine(in)</text>
        <dbReference type="Rhea" id="RHEA:79399"/>
        <dbReference type="ChEBI" id="CHEBI:229954"/>
    </reaction>
</comment>
<dbReference type="PANTHER" id="PTHR23512:SF3">
    <property type="entry name" value="MAJOR FACILITATOR SUPERFAMILY DOMAIN-CONTAINING PROTEIN 1"/>
    <property type="match status" value="1"/>
</dbReference>
<name>F8L998_SIMNZ</name>
<dbReference type="InterPro" id="IPR011701">
    <property type="entry name" value="MFS"/>
</dbReference>
<dbReference type="AlphaFoldDB" id="F8L998"/>
<evidence type="ECO:0000256" key="25">
    <source>
        <dbReference type="SAM" id="Phobius"/>
    </source>
</evidence>
<dbReference type="PROSITE" id="PS50850">
    <property type="entry name" value="MFS"/>
    <property type="match status" value="1"/>
</dbReference>
<feature type="transmembrane region" description="Helical" evidence="25">
    <location>
        <begin position="87"/>
        <end position="105"/>
    </location>
</feature>
<evidence type="ECO:0000256" key="12">
    <source>
        <dbReference type="ARBA" id="ARBA00044891"/>
    </source>
</evidence>
<dbReference type="KEGG" id="sng:SNE_A15370"/>
<comment type="subcellular location">
    <subcellularLocation>
        <location evidence="1">Lysosome membrane</location>
        <topology evidence="1">Multi-pass membrane protein</topology>
    </subcellularLocation>
</comment>
<comment type="function">
    <text evidence="23">Lysosomal dipeptide uniporter that selectively exports lysine, arginine or histidine-containing dipeptides with a net positive charge from the lysosome lumen into the cytosol. Could play a role in a specific type of protein O-glycosylation indirectly regulating macrophages migration and tissue invasion. Also essential for liver homeostasis.</text>
</comment>
<evidence type="ECO:0000256" key="18">
    <source>
        <dbReference type="ARBA" id="ARBA00044912"/>
    </source>
</evidence>
<dbReference type="GO" id="GO:0022857">
    <property type="term" value="F:transmembrane transporter activity"/>
    <property type="evidence" value="ECO:0007669"/>
    <property type="project" value="InterPro"/>
</dbReference>
<comment type="catalytic activity">
    <reaction evidence="20">
        <text>L-lysyl-glycine(out) = L-lysyl-glycine(in)</text>
        <dbReference type="Rhea" id="RHEA:79407"/>
        <dbReference type="ChEBI" id="CHEBI:191202"/>
    </reaction>
</comment>
<dbReference type="Gene3D" id="1.20.1250.20">
    <property type="entry name" value="MFS general substrate transporter like domains"/>
    <property type="match status" value="2"/>
</dbReference>
<keyword evidence="7" id="KW-0458">Lysosome</keyword>
<evidence type="ECO:0000256" key="8">
    <source>
        <dbReference type="ARBA" id="ARBA00044876"/>
    </source>
</evidence>
<evidence type="ECO:0000256" key="3">
    <source>
        <dbReference type="ARBA" id="ARBA00022448"/>
    </source>
</evidence>
<sequence length="425" mass="47694">MKSKIEKELLPHPRQGFAYFIWAICLIFNFYLYLVQFSAWGSSSERIVGSSVPSLGVGHLLLSYNVAVIIFQFPIALLIDKFGPRRMTSLVILLCAIGVLILSFSGSPTEFWWGAFLMGLGGTVTTVNILKIVSNWFHPKKFSLLLAWTFFALIVGAMMGQWLTHHLTQNFDWSKVMFNYGLIGILYAIIFFICVRDSALGISYKIVPLPKHFNLSKAVKKALKKGENYALAFATALAFSQWFSFYGVWHIRFFEASYIHAPHNTVWMNLYPMIGFAIGIIGFLYLGYYTKKRKIYMMTGTAMAFILSICSIYIPDLPFGLRVTLDFFAAVSVGSMALAYAMIHENNIPAVTGTMIAMIVTSLAIFRLLGEIIILAILGSFGEKTGTFSVADYQSALIVIPFSLLFALIALVFVRENHGKQVYEE</sequence>
<dbReference type="CDD" id="cd06174">
    <property type="entry name" value="MFS"/>
    <property type="match status" value="1"/>
</dbReference>
<feature type="transmembrane region" description="Helical" evidence="25">
    <location>
        <begin position="320"/>
        <end position="343"/>
    </location>
</feature>
<comment type="catalytic activity">
    <reaction evidence="19">
        <text>L-alanyl-L-lysine(out) = L-alanyl-L-lysine(in)</text>
        <dbReference type="Rhea" id="RHEA:79415"/>
        <dbReference type="ChEBI" id="CHEBI:192470"/>
    </reaction>
</comment>
<evidence type="ECO:0000256" key="15">
    <source>
        <dbReference type="ARBA" id="ARBA00044899"/>
    </source>
</evidence>
<dbReference type="STRING" id="331113.SNE_A15370"/>
<comment type="catalytic activity">
    <reaction evidence="15">
        <text>L-arginyl-L-alpha-amino acid(out) = L-arginyl-L-alpha-amino acid(in)</text>
        <dbReference type="Rhea" id="RHEA:79371"/>
        <dbReference type="ChEBI" id="CHEBI:84315"/>
    </reaction>
</comment>
<comment type="catalytic activity">
    <reaction evidence="11">
        <text>L-alpha-aminoacyl-L-histidine(out) = L-alpha-aminoacyl-L-histidine(in)</text>
        <dbReference type="Rhea" id="RHEA:79375"/>
        <dbReference type="ChEBI" id="CHEBI:229967"/>
    </reaction>
</comment>
<reference evidence="27 28" key="2">
    <citation type="journal article" date="2011" name="Mol. Biol. Evol.">
        <title>Unity in variety--the pan-genome of the Chlamydiae.</title>
        <authorList>
            <person name="Collingro A."/>
            <person name="Tischler P."/>
            <person name="Weinmaier T."/>
            <person name="Penz T."/>
            <person name="Heinz E."/>
            <person name="Brunham R.C."/>
            <person name="Read T.D."/>
            <person name="Bavoil P.M."/>
            <person name="Sachse K."/>
            <person name="Kahane S."/>
            <person name="Friedman M.G."/>
            <person name="Rattei T."/>
            <person name="Myers G.S."/>
            <person name="Horn M."/>
        </authorList>
    </citation>
    <scope>NUCLEOTIDE SEQUENCE [LARGE SCALE GENOMIC DNA]</scope>
    <source>
        <strain evidence="28">ATCC VR-1471 / Z</strain>
    </source>
</reference>
<feature type="transmembrane region" description="Helical" evidence="25">
    <location>
        <begin position="393"/>
        <end position="414"/>
    </location>
</feature>
<evidence type="ECO:0000256" key="9">
    <source>
        <dbReference type="ARBA" id="ARBA00044878"/>
    </source>
</evidence>
<evidence type="ECO:0000256" key="24">
    <source>
        <dbReference type="ARBA" id="ARBA00046376"/>
    </source>
</evidence>
<feature type="transmembrane region" description="Helical" evidence="25">
    <location>
        <begin position="20"/>
        <end position="41"/>
    </location>
</feature>
<dbReference type="GO" id="GO:0005765">
    <property type="term" value="C:lysosomal membrane"/>
    <property type="evidence" value="ECO:0007669"/>
    <property type="project" value="UniProtKB-SubCell"/>
</dbReference>
<feature type="transmembrane region" description="Helical" evidence="25">
    <location>
        <begin position="355"/>
        <end position="381"/>
    </location>
</feature>
<evidence type="ECO:0000256" key="5">
    <source>
        <dbReference type="ARBA" id="ARBA00022989"/>
    </source>
</evidence>
<gene>
    <name evidence="27" type="ordered locus">SNE_A15370</name>
</gene>
<evidence type="ECO:0000259" key="26">
    <source>
        <dbReference type="PROSITE" id="PS50850"/>
    </source>
</evidence>
<dbReference type="EMBL" id="FR872582">
    <property type="protein sequence ID" value="CCB89414.1"/>
    <property type="molecule type" value="Genomic_DNA"/>
</dbReference>
<evidence type="ECO:0000256" key="11">
    <source>
        <dbReference type="ARBA" id="ARBA00044884"/>
    </source>
</evidence>
<dbReference type="Pfam" id="PF07690">
    <property type="entry name" value="MFS_1"/>
    <property type="match status" value="1"/>
</dbReference>
<evidence type="ECO:0000256" key="14">
    <source>
        <dbReference type="ARBA" id="ARBA00044898"/>
    </source>
</evidence>
<evidence type="ECO:0000313" key="28">
    <source>
        <dbReference type="Proteomes" id="UP000000496"/>
    </source>
</evidence>
<evidence type="ECO:0000256" key="16">
    <source>
        <dbReference type="ARBA" id="ARBA00044900"/>
    </source>
</evidence>
<feature type="domain" description="Major facilitator superfamily (MFS) profile" evidence="26">
    <location>
        <begin position="17"/>
        <end position="418"/>
    </location>
</feature>
<feature type="transmembrane region" description="Helical" evidence="25">
    <location>
        <begin position="229"/>
        <end position="249"/>
    </location>
</feature>
<evidence type="ECO:0000256" key="1">
    <source>
        <dbReference type="ARBA" id="ARBA00004155"/>
    </source>
</evidence>
<dbReference type="RefSeq" id="WP_013943880.1">
    <property type="nucleotide sequence ID" value="NC_015713.1"/>
</dbReference>
<comment type="catalytic activity">
    <reaction evidence="16">
        <text>L-lysyl-L-lysine(out) = L-lysyl-L-lysine(in)</text>
        <dbReference type="Rhea" id="RHEA:79403"/>
        <dbReference type="ChEBI" id="CHEBI:229956"/>
    </reaction>
</comment>
<comment type="catalytic activity">
    <reaction evidence="17">
        <text>L-arginyl-glycine(out) = L-arginyl-glycine(in)</text>
        <dbReference type="Rhea" id="RHEA:79391"/>
        <dbReference type="ChEBI" id="CHEBI:229955"/>
    </reaction>
</comment>
<dbReference type="eggNOG" id="COG0477">
    <property type="taxonomic scope" value="Bacteria"/>
</dbReference>
<evidence type="ECO:0000256" key="13">
    <source>
        <dbReference type="ARBA" id="ARBA00044893"/>
    </source>
</evidence>
<evidence type="ECO:0000256" key="19">
    <source>
        <dbReference type="ARBA" id="ARBA00044919"/>
    </source>
</evidence>
<protein>
    <recommendedName>
        <fullName evidence="21">Lysosomal dipeptide transporter MFSD1</fullName>
    </recommendedName>
    <alternativeName>
        <fullName evidence="22">Major facilitator superfamily domain-containing protein 1</fullName>
    </alternativeName>
</protein>
<feature type="transmembrane region" description="Helical" evidence="25">
    <location>
        <begin position="111"/>
        <end position="130"/>
    </location>
</feature>
<dbReference type="OrthoDB" id="19773at2"/>
<feature type="transmembrane region" description="Helical" evidence="25">
    <location>
        <begin position="142"/>
        <end position="164"/>
    </location>
</feature>
<comment type="catalytic activity">
    <reaction evidence="13">
        <text>L-alpha-aminoacyl-L-lysine(out) = L-alpha-aminoacyl-L-lysine(in)</text>
        <dbReference type="Rhea" id="RHEA:79383"/>
        <dbReference type="ChEBI" id="CHEBI:229966"/>
    </reaction>
</comment>
<feature type="transmembrane region" description="Helical" evidence="25">
    <location>
        <begin position="295"/>
        <end position="314"/>
    </location>
</feature>